<keyword evidence="2 5" id="KW-0812">Transmembrane</keyword>
<comment type="subcellular location">
    <subcellularLocation>
        <location evidence="1">Endomembrane system</location>
        <topology evidence="1">Multi-pass membrane protein</topology>
    </subcellularLocation>
</comment>
<evidence type="ECO:0000259" key="6">
    <source>
        <dbReference type="Pfam" id="PF06803"/>
    </source>
</evidence>
<name>A0A5C8JDM9_9BACT</name>
<feature type="transmembrane region" description="Helical" evidence="5">
    <location>
        <begin position="32"/>
        <end position="49"/>
    </location>
</feature>
<dbReference type="Proteomes" id="UP000321926">
    <property type="component" value="Unassembled WGS sequence"/>
</dbReference>
<accession>A0A5C8JDM9</accession>
<proteinExistence type="predicted"/>
<keyword evidence="3 5" id="KW-1133">Transmembrane helix</keyword>
<evidence type="ECO:0000313" key="8">
    <source>
        <dbReference type="Proteomes" id="UP000321926"/>
    </source>
</evidence>
<dbReference type="AlphaFoldDB" id="A0A5C8JDM9"/>
<organism evidence="7 8">
    <name type="scientific">Pontibacter qinzhouensis</name>
    <dbReference type="NCBI Taxonomy" id="2603253"/>
    <lineage>
        <taxon>Bacteria</taxon>
        <taxon>Pseudomonadati</taxon>
        <taxon>Bacteroidota</taxon>
        <taxon>Cytophagia</taxon>
        <taxon>Cytophagales</taxon>
        <taxon>Hymenobacteraceae</taxon>
        <taxon>Pontibacter</taxon>
    </lineage>
</organism>
<dbReference type="InterPro" id="IPR010652">
    <property type="entry name" value="DUF1232"/>
</dbReference>
<dbReference type="GO" id="GO:0012505">
    <property type="term" value="C:endomembrane system"/>
    <property type="evidence" value="ECO:0007669"/>
    <property type="project" value="UniProtKB-SubCell"/>
</dbReference>
<dbReference type="EMBL" id="VRTY01000077">
    <property type="protein sequence ID" value="TXK36515.1"/>
    <property type="molecule type" value="Genomic_DNA"/>
</dbReference>
<feature type="domain" description="DUF1232" evidence="6">
    <location>
        <begin position="35"/>
        <end position="70"/>
    </location>
</feature>
<feature type="transmembrane region" description="Helical" evidence="5">
    <location>
        <begin position="106"/>
        <end position="131"/>
    </location>
</feature>
<evidence type="ECO:0000256" key="1">
    <source>
        <dbReference type="ARBA" id="ARBA00004127"/>
    </source>
</evidence>
<dbReference type="Pfam" id="PF06803">
    <property type="entry name" value="DUF1232"/>
    <property type="match status" value="1"/>
</dbReference>
<keyword evidence="4 5" id="KW-0472">Membrane</keyword>
<keyword evidence="8" id="KW-1185">Reference proteome</keyword>
<evidence type="ECO:0000313" key="7">
    <source>
        <dbReference type="EMBL" id="TXK36515.1"/>
    </source>
</evidence>
<evidence type="ECO:0000256" key="4">
    <source>
        <dbReference type="ARBA" id="ARBA00023136"/>
    </source>
</evidence>
<sequence length="132" mass="15285">MTHLDTFKIKTQEFNTSIYAIYLSYRDQRVKWPVRLLLAFVIGYAISPIDLIPDLTVLFGFLDDVVVVALGLSLSWQMLSKNVIDEARLHAYEKMNKEEVGEGQRIVGYTWMLGFTIVAVLFYKLLFINIFL</sequence>
<evidence type="ECO:0000256" key="3">
    <source>
        <dbReference type="ARBA" id="ARBA00022989"/>
    </source>
</evidence>
<reference evidence="7 8" key="1">
    <citation type="submission" date="2019-08" db="EMBL/GenBank/DDBJ databases">
        <authorList>
            <person name="Shi S."/>
        </authorList>
    </citation>
    <scope>NUCLEOTIDE SEQUENCE [LARGE SCALE GENOMIC DNA]</scope>
    <source>
        <strain evidence="7 8">GY10130</strain>
    </source>
</reference>
<protein>
    <submittedName>
        <fullName evidence="7">DUF1232 domain-containing protein</fullName>
    </submittedName>
</protein>
<dbReference type="RefSeq" id="WP_147923072.1">
    <property type="nucleotide sequence ID" value="NZ_VRTY01000077.1"/>
</dbReference>
<evidence type="ECO:0000256" key="5">
    <source>
        <dbReference type="SAM" id="Phobius"/>
    </source>
</evidence>
<evidence type="ECO:0000256" key="2">
    <source>
        <dbReference type="ARBA" id="ARBA00022692"/>
    </source>
</evidence>
<gene>
    <name evidence="7" type="ORF">FVR03_17560</name>
</gene>
<comment type="caution">
    <text evidence="7">The sequence shown here is derived from an EMBL/GenBank/DDBJ whole genome shotgun (WGS) entry which is preliminary data.</text>
</comment>
<dbReference type="OrthoDB" id="9800202at2"/>